<dbReference type="Proteomes" id="UP001235547">
    <property type="component" value="Chromosome 2"/>
</dbReference>
<organism evidence="2 3">
    <name type="scientific">Sinorhizobium numidicum</name>
    <dbReference type="NCBI Taxonomy" id="680248"/>
    <lineage>
        <taxon>Bacteria</taxon>
        <taxon>Pseudomonadati</taxon>
        <taxon>Pseudomonadota</taxon>
        <taxon>Alphaproteobacteria</taxon>
        <taxon>Hyphomicrobiales</taxon>
        <taxon>Rhizobiaceae</taxon>
        <taxon>Sinorhizobium/Ensifer group</taxon>
        <taxon>Sinorhizobium</taxon>
    </lineage>
</organism>
<dbReference type="RefSeq" id="WP_280731489.1">
    <property type="nucleotide sequence ID" value="NZ_CP120367.1"/>
</dbReference>
<reference evidence="2 3" key="1">
    <citation type="submission" date="2023-03" db="EMBL/GenBank/DDBJ databases">
        <authorList>
            <person name="Kaur S."/>
            <person name="Espinosa-Saiz D."/>
            <person name="Velazquez E."/>
            <person name="Menendez E."/>
            <person name="diCenzo G.C."/>
        </authorList>
    </citation>
    <scope>NUCLEOTIDE SEQUENCE [LARGE SCALE GENOMIC DNA]</scope>
    <source>
        <strain evidence="2 3">LMG 27395</strain>
    </source>
</reference>
<evidence type="ECO:0000313" key="2">
    <source>
        <dbReference type="EMBL" id="WEX80770.1"/>
    </source>
</evidence>
<evidence type="ECO:0000313" key="3">
    <source>
        <dbReference type="Proteomes" id="UP001235547"/>
    </source>
</evidence>
<proteinExistence type="predicted"/>
<dbReference type="Gene3D" id="3.40.50.150">
    <property type="entry name" value="Vaccinia Virus protein VP39"/>
    <property type="match status" value="1"/>
</dbReference>
<dbReference type="GO" id="GO:0008168">
    <property type="term" value="F:methyltransferase activity"/>
    <property type="evidence" value="ECO:0007669"/>
    <property type="project" value="UniProtKB-KW"/>
</dbReference>
<dbReference type="CDD" id="cd02440">
    <property type="entry name" value="AdoMet_MTases"/>
    <property type="match status" value="1"/>
</dbReference>
<name>A0ABY8CTW9_9HYPH</name>
<keyword evidence="2" id="KW-0489">Methyltransferase</keyword>
<dbReference type="Pfam" id="PF13649">
    <property type="entry name" value="Methyltransf_25"/>
    <property type="match status" value="1"/>
</dbReference>
<dbReference type="GO" id="GO:0032259">
    <property type="term" value="P:methylation"/>
    <property type="evidence" value="ECO:0007669"/>
    <property type="project" value="UniProtKB-KW"/>
</dbReference>
<accession>A0ABY8CTW9</accession>
<keyword evidence="2" id="KW-0808">Transferase</keyword>
<dbReference type="SUPFAM" id="SSF53335">
    <property type="entry name" value="S-adenosyl-L-methionine-dependent methyltransferases"/>
    <property type="match status" value="1"/>
</dbReference>
<gene>
    <name evidence="2" type="ORF">PYH38_000051</name>
</gene>
<sequence>MTSAGNGEYNRRAAFFTEEYDDRSDLRFLTGLVGNRAISVLDIPCGTGRVSMHIARRPCRIWSVDREPEMIRVLEQQAAHAGLRHRLKAAVGDMSEFDLGRRFDLIIVPREAFQLLTCRDSAARALTCFARHLKSDGRLVVDLANFRVGPTAARNLLPDYFTPDRRDGIRIYDWTRFSNGRRISRWRTQDNASNDIFRLTLDFVSADGISAPDAFTAKIGFRKYDKGQFLGLARGSSLVCIGAYGDYDLNPISATSPRMLFFLRKSGSSSKGAIP</sequence>
<dbReference type="InterPro" id="IPR041698">
    <property type="entry name" value="Methyltransf_25"/>
</dbReference>
<feature type="domain" description="Methyltransferase" evidence="1">
    <location>
        <begin position="40"/>
        <end position="137"/>
    </location>
</feature>
<dbReference type="EMBL" id="CP120370">
    <property type="protein sequence ID" value="WEX80770.1"/>
    <property type="molecule type" value="Genomic_DNA"/>
</dbReference>
<protein>
    <submittedName>
        <fullName evidence="2">Class I SAM-dependent methyltransferase</fullName>
    </submittedName>
</protein>
<dbReference type="InterPro" id="IPR029063">
    <property type="entry name" value="SAM-dependent_MTases_sf"/>
</dbReference>
<keyword evidence="3" id="KW-1185">Reference proteome</keyword>
<evidence type="ECO:0000259" key="1">
    <source>
        <dbReference type="Pfam" id="PF13649"/>
    </source>
</evidence>